<protein>
    <submittedName>
        <fullName evidence="2">Uncharacterized protein</fullName>
    </submittedName>
</protein>
<feature type="compositionally biased region" description="Polar residues" evidence="1">
    <location>
        <begin position="1"/>
        <end position="13"/>
    </location>
</feature>
<dbReference type="AlphaFoldDB" id="A0A7S0A520"/>
<organism evidence="2">
    <name type="scientific">Pyrodinium bahamense</name>
    <dbReference type="NCBI Taxonomy" id="73915"/>
    <lineage>
        <taxon>Eukaryota</taxon>
        <taxon>Sar</taxon>
        <taxon>Alveolata</taxon>
        <taxon>Dinophyceae</taxon>
        <taxon>Gonyaulacales</taxon>
        <taxon>Pyrocystaceae</taxon>
        <taxon>Pyrodinium</taxon>
    </lineage>
</organism>
<proteinExistence type="predicted"/>
<evidence type="ECO:0000256" key="1">
    <source>
        <dbReference type="SAM" id="MobiDB-lite"/>
    </source>
</evidence>
<feature type="region of interest" description="Disordered" evidence="1">
    <location>
        <begin position="1"/>
        <end position="20"/>
    </location>
</feature>
<dbReference type="EMBL" id="HBEG01013690">
    <property type="protein sequence ID" value="CAD8352951.1"/>
    <property type="molecule type" value="Transcribed_RNA"/>
</dbReference>
<evidence type="ECO:0000313" key="2">
    <source>
        <dbReference type="EMBL" id="CAD8352951.1"/>
    </source>
</evidence>
<accession>A0A7S0A520</accession>
<name>A0A7S0A520_9DINO</name>
<reference evidence="2" key="1">
    <citation type="submission" date="2021-01" db="EMBL/GenBank/DDBJ databases">
        <authorList>
            <person name="Corre E."/>
            <person name="Pelletier E."/>
            <person name="Niang G."/>
            <person name="Scheremetjew M."/>
            <person name="Finn R."/>
            <person name="Kale V."/>
            <person name="Holt S."/>
            <person name="Cochrane G."/>
            <person name="Meng A."/>
            <person name="Brown T."/>
            <person name="Cohen L."/>
        </authorList>
    </citation>
    <scope>NUCLEOTIDE SEQUENCE</scope>
    <source>
        <strain evidence="2">Pbaha01</strain>
    </source>
</reference>
<gene>
    <name evidence="2" type="ORF">PBAH0796_LOCUS8318</name>
</gene>
<sequence>MTSASCVGTESGPSLSSAASTSSRRSSTLFWSLSLPWGSHLPLGPHCSRVALTTCLRRTSPQKLGAECPNLQIFQFDKGQNPVEADLGPAMEDEDAPIRLLTKNLDKMYAYEQKLKREAAGQKDGFFTKARHAVVFEQRPAGTMTNLIVDFFDDSKFICGGHKKVKQTKQGPLIKEEGSLGGTWNAAVGAVTKLFTKKTNAEIGFAHTCMNFYKIEK</sequence>